<organism evidence="3 4">
    <name type="scientific">Drechslerella stenobrocha 248</name>
    <dbReference type="NCBI Taxonomy" id="1043628"/>
    <lineage>
        <taxon>Eukaryota</taxon>
        <taxon>Fungi</taxon>
        <taxon>Dikarya</taxon>
        <taxon>Ascomycota</taxon>
        <taxon>Pezizomycotina</taxon>
        <taxon>Orbiliomycetes</taxon>
        <taxon>Orbiliales</taxon>
        <taxon>Orbiliaceae</taxon>
        <taxon>Drechslerella</taxon>
    </lineage>
</organism>
<evidence type="ECO:0000313" key="3">
    <source>
        <dbReference type="EMBL" id="EWC44353.1"/>
    </source>
</evidence>
<keyword evidence="1" id="KW-0812">Transmembrane</keyword>
<proteinExistence type="predicted"/>
<dbReference type="Proteomes" id="UP000024837">
    <property type="component" value="Unassembled WGS sequence"/>
</dbReference>
<keyword evidence="1" id="KW-1133">Transmembrane helix</keyword>
<gene>
    <name evidence="3" type="ORF">DRE_01179</name>
</gene>
<accession>W7HWN4</accession>
<dbReference type="HOGENOM" id="CLU_813719_0_0_1"/>
<keyword evidence="2" id="KW-0732">Signal</keyword>
<reference evidence="3 4" key="1">
    <citation type="submission" date="2013-05" db="EMBL/GenBank/DDBJ databases">
        <title>Drechslerella stenobrocha genome reveals carnivorous origination and mechanical trapping mechanism of predatory fungi.</title>
        <authorList>
            <person name="Liu X."/>
            <person name="Zhang W."/>
            <person name="Liu K."/>
        </authorList>
    </citation>
    <scope>NUCLEOTIDE SEQUENCE [LARGE SCALE GENOMIC DNA]</scope>
    <source>
        <strain evidence="3 4">248</strain>
    </source>
</reference>
<name>W7HWN4_9PEZI</name>
<dbReference type="OrthoDB" id="5410926at2759"/>
<dbReference type="EMBL" id="KI966443">
    <property type="protein sequence ID" value="EWC44353.1"/>
    <property type="molecule type" value="Genomic_DNA"/>
</dbReference>
<evidence type="ECO:0000256" key="2">
    <source>
        <dbReference type="SAM" id="SignalP"/>
    </source>
</evidence>
<keyword evidence="1" id="KW-0472">Membrane</keyword>
<feature type="signal peptide" evidence="2">
    <location>
        <begin position="1"/>
        <end position="22"/>
    </location>
</feature>
<sequence length="336" mass="34830">MRSLSRLARIASILSLTALVSAEDLSPRDLFPFFPAHQVSYPQPRLLRRNDGNCPKDTHSCASISYPGFCCINAARCALDNSGHIACCPNGIICSGSVAQEGDSCNTGYYSCPDNLFSGGCCLNGYEYCSKNRCIGSRDAIASVVAVVPGLITSATNGGIGVYRTVTGTAGEVATALIGDAGAVYSSYIANPASAVESWFGSAYTYASSVATGFPIPTVGPGIISSASSEYSDFRSNLGAWYTSFTSANGPGYTSLLNNAGQYVTTIPTVINGVTVETAVTVQFPAFGQAVPTTNVAARRVVAAFVGDTVGGKASMVLLWAWTIGLGLFTAVVGWL</sequence>
<feature type="transmembrane region" description="Helical" evidence="1">
    <location>
        <begin position="317"/>
        <end position="335"/>
    </location>
</feature>
<protein>
    <submittedName>
        <fullName evidence="3">Uncharacterized protein</fullName>
    </submittedName>
</protein>
<keyword evidence="4" id="KW-1185">Reference proteome</keyword>
<evidence type="ECO:0000313" key="4">
    <source>
        <dbReference type="Proteomes" id="UP000024837"/>
    </source>
</evidence>
<evidence type="ECO:0000256" key="1">
    <source>
        <dbReference type="SAM" id="Phobius"/>
    </source>
</evidence>
<feature type="chain" id="PRO_5004895736" evidence="2">
    <location>
        <begin position="23"/>
        <end position="336"/>
    </location>
</feature>
<dbReference type="AlphaFoldDB" id="W7HWN4"/>